<reference evidence="2" key="1">
    <citation type="submission" date="2022-11" db="EMBL/GenBank/DDBJ databases">
        <authorList>
            <person name="Hyden B.L."/>
            <person name="Feng K."/>
            <person name="Yates T."/>
            <person name="Jawdy S."/>
            <person name="Smart L.B."/>
            <person name="Muchero W."/>
        </authorList>
    </citation>
    <scope>NUCLEOTIDE SEQUENCE</scope>
    <source>
        <tissue evidence="2">Shoot tip</tissue>
    </source>
</reference>
<reference evidence="2" key="2">
    <citation type="journal article" date="2023" name="Int. J. Mol. Sci.">
        <title>De Novo Assembly and Annotation of 11 Diverse Shrub Willow (Salix) Genomes Reveals Novel Gene Organization in Sex-Linked Regions.</title>
        <authorList>
            <person name="Hyden B."/>
            <person name="Feng K."/>
            <person name="Yates T.B."/>
            <person name="Jawdy S."/>
            <person name="Cereghino C."/>
            <person name="Smart L.B."/>
            <person name="Muchero W."/>
        </authorList>
    </citation>
    <scope>NUCLEOTIDE SEQUENCE [LARGE SCALE GENOMIC DNA]</scope>
    <source>
        <tissue evidence="2">Shoot tip</tissue>
    </source>
</reference>
<keyword evidence="3" id="KW-1185">Reference proteome</keyword>
<feature type="compositionally biased region" description="Basic and acidic residues" evidence="1">
    <location>
        <begin position="1"/>
        <end position="11"/>
    </location>
</feature>
<dbReference type="OrthoDB" id="544685at2759"/>
<dbReference type="EMBL" id="JAPFFL010000011">
    <property type="protein sequence ID" value="KAJ6693787.1"/>
    <property type="molecule type" value="Genomic_DNA"/>
</dbReference>
<name>A0A9Q0PTF4_SALVM</name>
<evidence type="ECO:0000313" key="3">
    <source>
        <dbReference type="Proteomes" id="UP001151529"/>
    </source>
</evidence>
<feature type="region of interest" description="Disordered" evidence="1">
    <location>
        <begin position="1"/>
        <end position="95"/>
    </location>
</feature>
<evidence type="ECO:0000313" key="2">
    <source>
        <dbReference type="EMBL" id="KAJ6693787.1"/>
    </source>
</evidence>
<comment type="caution">
    <text evidence="2">The sequence shown here is derived from an EMBL/GenBank/DDBJ whole genome shotgun (WGS) entry which is preliminary data.</text>
</comment>
<gene>
    <name evidence="2" type="ORF">OIU85_004557</name>
</gene>
<organism evidence="2 3">
    <name type="scientific">Salix viminalis</name>
    <name type="common">Common osier</name>
    <name type="synonym">Basket willow</name>
    <dbReference type="NCBI Taxonomy" id="40686"/>
    <lineage>
        <taxon>Eukaryota</taxon>
        <taxon>Viridiplantae</taxon>
        <taxon>Streptophyta</taxon>
        <taxon>Embryophyta</taxon>
        <taxon>Tracheophyta</taxon>
        <taxon>Spermatophyta</taxon>
        <taxon>Magnoliopsida</taxon>
        <taxon>eudicotyledons</taxon>
        <taxon>Gunneridae</taxon>
        <taxon>Pentapetalae</taxon>
        <taxon>rosids</taxon>
        <taxon>fabids</taxon>
        <taxon>Malpighiales</taxon>
        <taxon>Salicaceae</taxon>
        <taxon>Saliceae</taxon>
        <taxon>Salix</taxon>
    </lineage>
</organism>
<accession>A0A9Q0PTF4</accession>
<dbReference type="AlphaFoldDB" id="A0A9Q0PTF4"/>
<protein>
    <submittedName>
        <fullName evidence="2">Uncharacterized protein</fullName>
    </submittedName>
</protein>
<evidence type="ECO:0000256" key="1">
    <source>
        <dbReference type="SAM" id="MobiDB-lite"/>
    </source>
</evidence>
<sequence>MEVQNQEHQKPNSDQVVLLVDQPDSKLKMSPPPQQEDSNLRQPPPPQPPDIKDPLSKTQARTKTLRRLSFSKPKSRFTETTYPPPSKTIAEARRISTLKPYRKHYLHR</sequence>
<dbReference type="Proteomes" id="UP001151529">
    <property type="component" value="Chromosome 13"/>
</dbReference>
<proteinExistence type="predicted"/>